<dbReference type="OMA" id="KISHHHI"/>
<dbReference type="GO" id="GO:0016020">
    <property type="term" value="C:membrane"/>
    <property type="evidence" value="ECO:0007669"/>
    <property type="project" value="UniProtKB-SubCell"/>
</dbReference>
<name>C4R7H0_KOMPG</name>
<dbReference type="GeneID" id="8200748"/>
<dbReference type="CDD" id="cd13132">
    <property type="entry name" value="MATE_eukaryotic"/>
    <property type="match status" value="1"/>
</dbReference>
<dbReference type="OrthoDB" id="2126698at2759"/>
<keyword evidence="4 7" id="KW-1133">Transmembrane helix</keyword>
<dbReference type="NCBIfam" id="TIGR00797">
    <property type="entry name" value="matE"/>
    <property type="match status" value="1"/>
</dbReference>
<protein>
    <submittedName>
        <fullName evidence="8">Uncharacterized protein</fullName>
    </submittedName>
</protein>
<proteinExistence type="inferred from homology"/>
<dbReference type="PANTHER" id="PTHR11206">
    <property type="entry name" value="MULTIDRUG RESISTANCE PROTEIN"/>
    <property type="match status" value="1"/>
</dbReference>
<keyword evidence="3 7" id="KW-0812">Transmembrane</keyword>
<dbReference type="eggNOG" id="KOG1347">
    <property type="taxonomic scope" value="Eukaryota"/>
</dbReference>
<keyword evidence="5 7" id="KW-0472">Membrane</keyword>
<dbReference type="EMBL" id="FN392322">
    <property type="protein sequence ID" value="CAY71545.1"/>
    <property type="molecule type" value="Genomic_DNA"/>
</dbReference>
<feature type="region of interest" description="Disordered" evidence="6">
    <location>
        <begin position="1"/>
        <end position="20"/>
    </location>
</feature>
<dbReference type="HOGENOM" id="CLU_012893_1_2_1"/>
<feature type="transmembrane region" description="Helical" evidence="7">
    <location>
        <begin position="386"/>
        <end position="414"/>
    </location>
</feature>
<feature type="transmembrane region" description="Helical" evidence="7">
    <location>
        <begin position="252"/>
        <end position="275"/>
    </location>
</feature>
<dbReference type="AlphaFoldDB" id="C4R7H0"/>
<dbReference type="KEGG" id="ppa:PAS_chr4_0306"/>
<feature type="transmembrane region" description="Helical" evidence="7">
    <location>
        <begin position="296"/>
        <end position="316"/>
    </location>
</feature>
<evidence type="ECO:0000256" key="6">
    <source>
        <dbReference type="SAM" id="MobiDB-lite"/>
    </source>
</evidence>
<dbReference type="InParanoid" id="C4R7H0"/>
<reference evidence="8 9" key="1">
    <citation type="journal article" date="2009" name="Nat. Biotechnol.">
        <title>Genome sequence of the recombinant protein production host Pichia pastoris.</title>
        <authorList>
            <person name="De Schutter K."/>
            <person name="Lin Y.C."/>
            <person name="Tiels P."/>
            <person name="Van Hecke A."/>
            <person name="Glinka S."/>
            <person name="Weber-Lehmann J."/>
            <person name="Rouze P."/>
            <person name="Van de Peer Y."/>
            <person name="Callewaert N."/>
        </authorList>
    </citation>
    <scope>NUCLEOTIDE SEQUENCE [LARGE SCALE GENOMIC DNA]</scope>
    <source>
        <strain evidence="9">GS115 / ATCC 20864</strain>
    </source>
</reference>
<comment type="subcellular location">
    <subcellularLocation>
        <location evidence="1">Membrane</location>
        <topology evidence="1">Multi-pass membrane protein</topology>
    </subcellularLocation>
</comment>
<evidence type="ECO:0000256" key="1">
    <source>
        <dbReference type="ARBA" id="ARBA00004141"/>
    </source>
</evidence>
<dbReference type="InterPro" id="IPR002528">
    <property type="entry name" value="MATE_fam"/>
</dbReference>
<evidence type="ECO:0000313" key="8">
    <source>
        <dbReference type="EMBL" id="CAY71545.1"/>
    </source>
</evidence>
<evidence type="ECO:0000256" key="2">
    <source>
        <dbReference type="ARBA" id="ARBA00010199"/>
    </source>
</evidence>
<feature type="transmembrane region" description="Helical" evidence="7">
    <location>
        <begin position="358"/>
        <end position="380"/>
    </location>
</feature>
<feature type="transmembrane region" description="Helical" evidence="7">
    <location>
        <begin position="614"/>
        <end position="634"/>
    </location>
</feature>
<dbReference type="STRING" id="644223.C4R7H0"/>
<feature type="transmembrane region" description="Helical" evidence="7">
    <location>
        <begin position="219"/>
        <end position="240"/>
    </location>
</feature>
<dbReference type="GO" id="GO:0015297">
    <property type="term" value="F:antiporter activity"/>
    <property type="evidence" value="ECO:0007669"/>
    <property type="project" value="InterPro"/>
</dbReference>
<dbReference type="InterPro" id="IPR045069">
    <property type="entry name" value="MATE_euk"/>
</dbReference>
<feature type="transmembrane region" description="Helical" evidence="7">
    <location>
        <begin position="482"/>
        <end position="502"/>
    </location>
</feature>
<feature type="transmembrane region" description="Helical" evidence="7">
    <location>
        <begin position="514"/>
        <end position="531"/>
    </location>
</feature>
<evidence type="ECO:0000256" key="3">
    <source>
        <dbReference type="ARBA" id="ARBA00022692"/>
    </source>
</evidence>
<feature type="transmembrane region" description="Helical" evidence="7">
    <location>
        <begin position="551"/>
        <end position="570"/>
    </location>
</feature>
<dbReference type="RefSeq" id="XP_002493724.1">
    <property type="nucleotide sequence ID" value="XM_002493679.1"/>
</dbReference>
<keyword evidence="9" id="KW-1185">Reference proteome</keyword>
<evidence type="ECO:0000256" key="5">
    <source>
        <dbReference type="ARBA" id="ARBA00023136"/>
    </source>
</evidence>
<evidence type="ECO:0000256" key="4">
    <source>
        <dbReference type="ARBA" id="ARBA00022989"/>
    </source>
</evidence>
<dbReference type="Pfam" id="PF01554">
    <property type="entry name" value="MatE"/>
    <property type="match status" value="2"/>
</dbReference>
<dbReference type="FunCoup" id="C4R7H0">
    <property type="interactions" value="117"/>
</dbReference>
<dbReference type="SMR" id="C4R7H0"/>
<dbReference type="GO" id="GO:1990961">
    <property type="term" value="P:xenobiotic detoxification by transmembrane export across the plasma membrane"/>
    <property type="evidence" value="ECO:0007669"/>
    <property type="project" value="InterPro"/>
</dbReference>
<accession>C4R7H0</accession>
<comment type="similarity">
    <text evidence="2">Belongs to the multi antimicrobial extrusion (MATE) (TC 2.A.66.1) family.</text>
</comment>
<feature type="transmembrane region" description="Helical" evidence="7">
    <location>
        <begin position="582"/>
        <end position="602"/>
    </location>
</feature>
<evidence type="ECO:0000313" key="9">
    <source>
        <dbReference type="Proteomes" id="UP000000314"/>
    </source>
</evidence>
<dbReference type="GO" id="GO:0042910">
    <property type="term" value="F:xenobiotic transmembrane transporter activity"/>
    <property type="evidence" value="ECO:0007669"/>
    <property type="project" value="InterPro"/>
</dbReference>
<sequence>MTRFNYQSLDDLEESEHENDIPRRSVIKRRNSRRSSLTNNETVFGKLLNALNRGAQASKSIRLNSTRRKLPLTFVPPSTKSPLFVYNNAIDNRSFLSLCSSSHLNSERESALDDNQSVSTFRSLPSTLEHSPEPEQYNWLLEENERRFSERRSIRSSFDEEDNLLPRTGLIFKGNQHARRASSIISQILVDQQEEDEEDFDTETVDFEYESKKLVRYSIPLIITFVLEQLFSVVVILTVARIGKIELAAASLGSMTATITLAVFEGISTALDTLCPQAYGSGNILTVGVHLQRCTYFALAISIPTSLIWFNISHLLKHIVSDPEVLKLTQQYLRVSILGVPAYIMFENGKRFLQAQSIFDAGTIILFITAPLNLLTTYLLVWNRYIGLGFVGAPIATVINFWLMVSFLVLYVLFIDGKKCWGGFTKEALTQWTDLSKLAIPGILMLEAEYFAYEILTLFASSFGTTALAAQSAVSTLASLTYMVPFAIGIASATRVANFIGSGNITAAKITLKVGLYGALIVASLNCFVMMFGRSYIARFFSTDPEVIKEIVELLPLVATIQIFDGLAAVESCMMRAQGLQMIGSFLNLAMYYLIAIPLSYISSRYFGLRLFGLWIGLGTGLLLIATSEMYYIWNSDWNIMMEKARDRNLIVTYEEGDDDDEEQDIYF</sequence>
<organism evidence="8 9">
    <name type="scientific">Komagataella phaffii (strain GS115 / ATCC 20864)</name>
    <name type="common">Yeast</name>
    <name type="synonym">Pichia pastoris</name>
    <dbReference type="NCBI Taxonomy" id="644223"/>
    <lineage>
        <taxon>Eukaryota</taxon>
        <taxon>Fungi</taxon>
        <taxon>Dikarya</taxon>
        <taxon>Ascomycota</taxon>
        <taxon>Saccharomycotina</taxon>
        <taxon>Pichiomycetes</taxon>
        <taxon>Pichiales</taxon>
        <taxon>Pichiaceae</taxon>
        <taxon>Komagataella</taxon>
    </lineage>
</organism>
<evidence type="ECO:0000256" key="7">
    <source>
        <dbReference type="SAM" id="Phobius"/>
    </source>
</evidence>
<dbReference type="Proteomes" id="UP000000314">
    <property type="component" value="Chromosome 4"/>
</dbReference>
<gene>
    <name evidence="8" type="ordered locus">PAS_chr4_0306</name>
</gene>